<accession>A0A0P1KTP2</accession>
<organism evidence="3 4">
    <name type="scientific">Lachancea quebecensis</name>
    <dbReference type="NCBI Taxonomy" id="1654605"/>
    <lineage>
        <taxon>Eukaryota</taxon>
        <taxon>Fungi</taxon>
        <taxon>Dikarya</taxon>
        <taxon>Ascomycota</taxon>
        <taxon>Saccharomycotina</taxon>
        <taxon>Saccharomycetes</taxon>
        <taxon>Saccharomycetales</taxon>
        <taxon>Saccharomycetaceae</taxon>
        <taxon>Lachancea</taxon>
    </lineage>
</organism>
<keyword evidence="4" id="KW-1185">Reference proteome</keyword>
<evidence type="ECO:0000313" key="4">
    <source>
        <dbReference type="Proteomes" id="UP000236544"/>
    </source>
</evidence>
<protein>
    <submittedName>
        <fullName evidence="3">LAQU0S08e04412g1_1</fullName>
    </submittedName>
</protein>
<feature type="compositionally biased region" description="Polar residues" evidence="1">
    <location>
        <begin position="23"/>
        <end position="32"/>
    </location>
</feature>
<dbReference type="Proteomes" id="UP000236544">
    <property type="component" value="Unassembled WGS sequence"/>
</dbReference>
<feature type="region of interest" description="Disordered" evidence="1">
    <location>
        <begin position="136"/>
        <end position="158"/>
    </location>
</feature>
<dbReference type="OrthoDB" id="273070at2759"/>
<feature type="compositionally biased region" description="Basic and acidic residues" evidence="1">
    <location>
        <begin position="142"/>
        <end position="158"/>
    </location>
</feature>
<dbReference type="Pfam" id="PF10453">
    <property type="entry name" value="NUFIP1"/>
    <property type="match status" value="1"/>
</dbReference>
<proteinExistence type="predicted"/>
<reference evidence="4" key="1">
    <citation type="submission" date="2015-10" db="EMBL/GenBank/DDBJ databases">
        <authorList>
            <person name="Devillers H."/>
        </authorList>
    </citation>
    <scope>NUCLEOTIDE SEQUENCE [LARGE SCALE GENOMIC DNA]</scope>
</reference>
<evidence type="ECO:0000313" key="3">
    <source>
        <dbReference type="EMBL" id="CUS23204.1"/>
    </source>
</evidence>
<feature type="region of interest" description="Disordered" evidence="1">
    <location>
        <begin position="1"/>
        <end position="55"/>
    </location>
</feature>
<sequence>MNYNHDPGYNAGDQHYNRPNIPRPTSSGQLPSQHPHPHPNQRADANFQPLGSAGYFQGQQNFGATHGYGQNYYGSYPQYYYPAQQTPYYAGGYQGYLASYAPPSEPPKEIVKKNNAERKPMISYDDTDTETKIVGQDNSRGCQDDHHSETDCPDDPKETVEAKNKEAKIIAIPGTSITLESEEDIKKWREERRKMWLVKISNQREKHKSDLGIEEEDVSRNEAFQQVKKDKQFIQSIQNQINRSGPSPNLDLKLIQRTMAKENIKLLNFIKELGDAGLLQYELKEEEKQKLFGNSLRQSGGRNNFNSKRPNTPHEGPSRYEGNKKKQTKHI</sequence>
<feature type="region of interest" description="Disordered" evidence="1">
    <location>
        <begin position="292"/>
        <end position="331"/>
    </location>
</feature>
<gene>
    <name evidence="3" type="ORF">LAQU0_S08e04412g</name>
</gene>
<evidence type="ECO:0000259" key="2">
    <source>
        <dbReference type="Pfam" id="PF10453"/>
    </source>
</evidence>
<feature type="domain" description="FMR1-interacting protein 1 conserved" evidence="2">
    <location>
        <begin position="166"/>
        <end position="216"/>
    </location>
</feature>
<feature type="compositionally biased region" description="Polar residues" evidence="1">
    <location>
        <begin position="295"/>
        <end position="310"/>
    </location>
</feature>
<dbReference type="EMBL" id="LN890539">
    <property type="protein sequence ID" value="CUS23204.1"/>
    <property type="molecule type" value="Genomic_DNA"/>
</dbReference>
<dbReference type="InterPro" id="IPR019496">
    <property type="entry name" value="NUFIP1_cons_dom"/>
</dbReference>
<dbReference type="Gene3D" id="6.10.250.1790">
    <property type="match status" value="1"/>
</dbReference>
<dbReference type="AlphaFoldDB" id="A0A0P1KTP2"/>
<name>A0A0P1KTP2_9SACH</name>
<evidence type="ECO:0000256" key="1">
    <source>
        <dbReference type="SAM" id="MobiDB-lite"/>
    </source>
</evidence>